<dbReference type="PANTHER" id="PTHR36509:SF2">
    <property type="entry name" value="BLL3101 PROTEIN"/>
    <property type="match status" value="1"/>
</dbReference>
<dbReference type="InterPro" id="IPR010679">
    <property type="entry name" value="DUF1254"/>
</dbReference>
<evidence type="ECO:0000313" key="5">
    <source>
        <dbReference type="Proteomes" id="UP000026682"/>
    </source>
</evidence>
<evidence type="ECO:0000256" key="1">
    <source>
        <dbReference type="SAM" id="SignalP"/>
    </source>
</evidence>
<dbReference type="PATRIC" id="fig|1331206.3.peg.1037"/>
<accession>A0A158M6E7</accession>
<dbReference type="Pfam" id="PF06742">
    <property type="entry name" value="DUF1214"/>
    <property type="match status" value="1"/>
</dbReference>
<name>A0A158M6E7_9BORD</name>
<keyword evidence="1" id="KW-0732">Signal</keyword>
<organism evidence="4 5">
    <name type="scientific">Bordetella holmesii CDC-H585-BH</name>
    <dbReference type="NCBI Taxonomy" id="1331206"/>
    <lineage>
        <taxon>Bacteria</taxon>
        <taxon>Pseudomonadati</taxon>
        <taxon>Pseudomonadota</taxon>
        <taxon>Betaproteobacteria</taxon>
        <taxon>Burkholderiales</taxon>
        <taxon>Alcaligenaceae</taxon>
        <taxon>Bordetella</taxon>
    </lineage>
</organism>
<dbReference type="EMBL" id="JFZZ01000044">
    <property type="protein sequence ID" value="KAK96169.1"/>
    <property type="molecule type" value="Genomic_DNA"/>
</dbReference>
<comment type="caution">
    <text evidence="4">The sequence shown here is derived from an EMBL/GenBank/DDBJ whole genome shotgun (WGS) entry which is preliminary data.</text>
</comment>
<dbReference type="RefSeq" id="WP_005017985.1">
    <property type="nucleotide sequence ID" value="NZ_JFZZ01000044.1"/>
</dbReference>
<dbReference type="SUPFAM" id="SSF160935">
    <property type="entry name" value="VPA0735-like"/>
    <property type="match status" value="1"/>
</dbReference>
<reference evidence="4 5" key="1">
    <citation type="submission" date="2014-03" db="EMBL/GenBank/DDBJ databases">
        <title>Genome sequence of Bordetella holmseii.</title>
        <authorList>
            <person name="Harvill E."/>
            <person name="Goodfield L.L."/>
            <person name="Ivanov Y."/>
            <person name="Meyer J.A."/>
            <person name="Newth C."/>
            <person name="Cassiday P."/>
            <person name="Tondella M.L."/>
            <person name="Liao P."/>
            <person name="Zimmerman J."/>
            <person name="Meert K."/>
            <person name="Wessel D."/>
            <person name="Berger J."/>
            <person name="Dean J.M."/>
            <person name="Holubkov R."/>
            <person name="Burr J."/>
            <person name="Liu T."/>
            <person name="Brinkac L.M."/>
            <person name="Sanka R."/>
            <person name="Kim M."/>
            <person name="Losada L."/>
        </authorList>
    </citation>
    <scope>NUCLEOTIDE SEQUENCE [LARGE SCALE GENOMIC DNA]</scope>
    <source>
        <strain evidence="4 5">CDC-H585-BH</strain>
    </source>
</reference>
<evidence type="ECO:0000259" key="3">
    <source>
        <dbReference type="Pfam" id="PF06863"/>
    </source>
</evidence>
<dbReference type="Gene3D" id="2.60.40.1610">
    <property type="entry name" value="Domain of unknown function DUF1254"/>
    <property type="match status" value="1"/>
</dbReference>
<feature type="domain" description="DUF1214" evidence="2">
    <location>
        <begin position="374"/>
        <end position="481"/>
    </location>
</feature>
<dbReference type="InterPro" id="IPR010621">
    <property type="entry name" value="DUF1214"/>
</dbReference>
<dbReference type="Proteomes" id="UP000026682">
    <property type="component" value="Unassembled WGS sequence"/>
</dbReference>
<proteinExistence type="predicted"/>
<sequence length="497" mass="54093">MQTPVNRKLRGQAALVASVLGIAALGSAHAQDRSPTSTLRLVSETPYPAANRGVHLAPLSAQELRDLAVDAYVYAYPMVLMEVTRRQTTNVQSPVAGRAPMNQFGHRTSMPDARTADVAWPSTDTLYSSLWYDVSTDPLIVQVPDAGERFVMLNLLDMWTDSFATRGTRANGRGPQTFAIVGPSWQGTLPAGVDLVRSPTATGWLIGRVQAGGANDAQAMSQFQAGLSATPLNQYGRSHGFVANGPVNTTWNTQGTPAEQVANMDAATFFTLFSELVRNNPPHANDYPMLDRLRRIGIGDRPLVFGQLEPVVQQALNEAQPLAGRRIADGVGRLSTQANNWNTVLSGIGTYGTDYLRRASVAYAGLGASPPEEVIYPVTGADNKGRALESGRDYVLHFDKGQLPPVDGFWSINLYDARQGFAENSANRYTLRSSDPLKYNSDGSLDIYIRRDHPGESRMANWLPAPREGNFLVNMRLYAPNNIALDGQWAPPPIVRD</sequence>
<evidence type="ECO:0000259" key="2">
    <source>
        <dbReference type="Pfam" id="PF06742"/>
    </source>
</evidence>
<dbReference type="Gene3D" id="2.60.120.600">
    <property type="entry name" value="Domain of unknown function DUF1214, C-terminal domain"/>
    <property type="match status" value="1"/>
</dbReference>
<evidence type="ECO:0000313" key="4">
    <source>
        <dbReference type="EMBL" id="KAK96169.1"/>
    </source>
</evidence>
<feature type="domain" description="DUF1254" evidence="3">
    <location>
        <begin position="101"/>
        <end position="231"/>
    </location>
</feature>
<dbReference type="PANTHER" id="PTHR36509">
    <property type="entry name" value="BLL3101 PROTEIN"/>
    <property type="match status" value="1"/>
</dbReference>
<dbReference type="InterPro" id="IPR037050">
    <property type="entry name" value="DUF1254_sf"/>
</dbReference>
<feature type="chain" id="PRO_5007628587" evidence="1">
    <location>
        <begin position="31"/>
        <end position="497"/>
    </location>
</feature>
<gene>
    <name evidence="4" type="ORF">L497_3400</name>
</gene>
<protein>
    <submittedName>
        <fullName evidence="4">PF06863 family protein</fullName>
    </submittedName>
</protein>
<dbReference type="STRING" id="35814.BBB42_01655"/>
<dbReference type="AlphaFoldDB" id="A0A158M6E7"/>
<dbReference type="Pfam" id="PF06863">
    <property type="entry name" value="DUF1254"/>
    <property type="match status" value="1"/>
</dbReference>
<dbReference type="GeneID" id="93121472"/>
<feature type="signal peptide" evidence="1">
    <location>
        <begin position="1"/>
        <end position="30"/>
    </location>
</feature>
<dbReference type="InterPro" id="IPR037049">
    <property type="entry name" value="DUF1214_C_sf"/>
</dbReference>